<sequence length="114" mass="13259">MSYLSKKHARFNKKKKGFARKFEGWAYLAVETIAFSVNEVCHVCRNSDKHSSIQVASLFSRHHIELWQQVQMIRLWWLPTARMAAKWGRSGSIRPNCIAVAKEDEEKESTPHDT</sequence>
<dbReference type="Proteomes" id="UP000784294">
    <property type="component" value="Unassembled WGS sequence"/>
</dbReference>
<keyword evidence="2" id="KW-1185">Reference proteome</keyword>
<gene>
    <name evidence="1" type="ORF">PXEA_LOCUS11124</name>
</gene>
<name>A0A448WQM8_9PLAT</name>
<evidence type="ECO:0000313" key="2">
    <source>
        <dbReference type="Proteomes" id="UP000784294"/>
    </source>
</evidence>
<dbReference type="EMBL" id="CAAALY010033730">
    <property type="protein sequence ID" value="VEL17684.1"/>
    <property type="molecule type" value="Genomic_DNA"/>
</dbReference>
<evidence type="ECO:0000313" key="1">
    <source>
        <dbReference type="EMBL" id="VEL17684.1"/>
    </source>
</evidence>
<proteinExistence type="predicted"/>
<reference evidence="1" key="1">
    <citation type="submission" date="2018-11" db="EMBL/GenBank/DDBJ databases">
        <authorList>
            <consortium name="Pathogen Informatics"/>
        </authorList>
    </citation>
    <scope>NUCLEOTIDE SEQUENCE</scope>
</reference>
<accession>A0A448WQM8</accession>
<comment type="caution">
    <text evidence="1">The sequence shown here is derived from an EMBL/GenBank/DDBJ whole genome shotgun (WGS) entry which is preliminary data.</text>
</comment>
<protein>
    <submittedName>
        <fullName evidence="1">Uncharacterized protein</fullName>
    </submittedName>
</protein>
<organism evidence="1 2">
    <name type="scientific">Protopolystoma xenopodis</name>
    <dbReference type="NCBI Taxonomy" id="117903"/>
    <lineage>
        <taxon>Eukaryota</taxon>
        <taxon>Metazoa</taxon>
        <taxon>Spiralia</taxon>
        <taxon>Lophotrochozoa</taxon>
        <taxon>Platyhelminthes</taxon>
        <taxon>Monogenea</taxon>
        <taxon>Polyopisthocotylea</taxon>
        <taxon>Polystomatidea</taxon>
        <taxon>Polystomatidae</taxon>
        <taxon>Protopolystoma</taxon>
    </lineage>
</organism>
<dbReference type="AlphaFoldDB" id="A0A448WQM8"/>